<keyword evidence="2" id="KW-0472">Membrane</keyword>
<keyword evidence="2" id="KW-0812">Transmembrane</keyword>
<accession>A0ABT8NCL3</accession>
<dbReference type="RefSeq" id="WP_301856279.1">
    <property type="nucleotide sequence ID" value="NZ_JAUJWU010000002.1"/>
</dbReference>
<reference evidence="3 4" key="1">
    <citation type="submission" date="2023-07" db="EMBL/GenBank/DDBJ databases">
        <title>Novel species in genus Planococcus.</title>
        <authorList>
            <person name="Ning S."/>
        </authorList>
    </citation>
    <scope>NUCLEOTIDE SEQUENCE [LARGE SCALE GENOMIC DNA]</scope>
    <source>
        <strain evidence="3 4">N017</strain>
    </source>
</reference>
<dbReference type="EMBL" id="JAUJWU010000002">
    <property type="protein sequence ID" value="MDN7245635.1"/>
    <property type="molecule type" value="Genomic_DNA"/>
</dbReference>
<evidence type="ECO:0000313" key="3">
    <source>
        <dbReference type="EMBL" id="MDN7245635.1"/>
    </source>
</evidence>
<keyword evidence="2" id="KW-1133">Transmembrane helix</keyword>
<feature type="compositionally biased region" description="Basic and acidic residues" evidence="1">
    <location>
        <begin position="1"/>
        <end position="12"/>
    </location>
</feature>
<evidence type="ECO:0000256" key="1">
    <source>
        <dbReference type="SAM" id="MobiDB-lite"/>
    </source>
</evidence>
<evidence type="ECO:0000256" key="2">
    <source>
        <dbReference type="SAM" id="Phobius"/>
    </source>
</evidence>
<evidence type="ECO:0000313" key="4">
    <source>
        <dbReference type="Proteomes" id="UP001172142"/>
    </source>
</evidence>
<feature type="region of interest" description="Disordered" evidence="1">
    <location>
        <begin position="1"/>
        <end position="23"/>
    </location>
</feature>
<keyword evidence="4" id="KW-1185">Reference proteome</keyword>
<gene>
    <name evidence="3" type="ORF">QWY13_08985</name>
</gene>
<protein>
    <submittedName>
        <fullName evidence="3">Uncharacterized protein</fullName>
    </submittedName>
</protein>
<feature type="transmembrane region" description="Helical" evidence="2">
    <location>
        <begin position="59"/>
        <end position="84"/>
    </location>
</feature>
<dbReference type="Proteomes" id="UP001172142">
    <property type="component" value="Unassembled WGS sequence"/>
</dbReference>
<sequence>MNQQEPLDKEEFQTIQDSTEPIEPVEPVEPVEPLLHDHSMYHNEGLVEPKIKEYVPLEVGMVIFTIVVLALIFVGIFSNMWGLID</sequence>
<proteinExistence type="predicted"/>
<comment type="caution">
    <text evidence="3">The sequence shown here is derived from an EMBL/GenBank/DDBJ whole genome shotgun (WGS) entry which is preliminary data.</text>
</comment>
<name>A0ABT8NCL3_9BACL</name>
<organism evidence="3 4">
    <name type="scientific">Planococcus shenhongbingii</name>
    <dbReference type="NCBI Taxonomy" id="3058398"/>
    <lineage>
        <taxon>Bacteria</taxon>
        <taxon>Bacillati</taxon>
        <taxon>Bacillota</taxon>
        <taxon>Bacilli</taxon>
        <taxon>Bacillales</taxon>
        <taxon>Caryophanaceae</taxon>
        <taxon>Planococcus</taxon>
    </lineage>
</organism>